<accession>A0A853I8L1</accession>
<keyword evidence="6" id="KW-1185">Reference proteome</keyword>
<dbReference type="SUPFAM" id="SSF52540">
    <property type="entry name" value="P-loop containing nucleoside triphosphate hydrolases"/>
    <property type="match status" value="2"/>
</dbReference>
<dbReference type="Gene3D" id="3.40.50.300">
    <property type="entry name" value="P-loop containing nucleotide triphosphate hydrolases"/>
    <property type="match status" value="1"/>
</dbReference>
<dbReference type="SMART" id="SM00382">
    <property type="entry name" value="AAA"/>
    <property type="match status" value="1"/>
</dbReference>
<dbReference type="InterPro" id="IPR003959">
    <property type="entry name" value="ATPase_AAA_core"/>
</dbReference>
<dbReference type="EMBL" id="JACCKB010000019">
    <property type="protein sequence ID" value="NYZ66988.1"/>
    <property type="molecule type" value="Genomic_DNA"/>
</dbReference>
<evidence type="ECO:0000313" key="5">
    <source>
        <dbReference type="EMBL" id="NYZ66988.1"/>
    </source>
</evidence>
<dbReference type="InterPro" id="IPR054472">
    <property type="entry name" value="WHD"/>
</dbReference>
<evidence type="ECO:0000313" key="6">
    <source>
        <dbReference type="Proteomes" id="UP000569732"/>
    </source>
</evidence>
<organism evidence="5 6">
    <name type="scientific">Spartinivicinus marinus</name>
    <dbReference type="NCBI Taxonomy" id="2994442"/>
    <lineage>
        <taxon>Bacteria</taxon>
        <taxon>Pseudomonadati</taxon>
        <taxon>Pseudomonadota</taxon>
        <taxon>Gammaproteobacteria</taxon>
        <taxon>Oceanospirillales</taxon>
        <taxon>Zooshikellaceae</taxon>
        <taxon>Spartinivicinus</taxon>
    </lineage>
</organism>
<dbReference type="CDD" id="cd19481">
    <property type="entry name" value="RecA-like_protease"/>
    <property type="match status" value="1"/>
</dbReference>
<dbReference type="GO" id="GO:0016887">
    <property type="term" value="F:ATP hydrolysis activity"/>
    <property type="evidence" value="ECO:0007669"/>
    <property type="project" value="InterPro"/>
</dbReference>
<keyword evidence="2" id="KW-0547">Nucleotide-binding</keyword>
<dbReference type="AlphaFoldDB" id="A0A853I8L1"/>
<name>A0A853I8L1_9GAMM</name>
<dbReference type="PANTHER" id="PTHR23073">
    <property type="entry name" value="26S PROTEASOME REGULATORY SUBUNIT"/>
    <property type="match status" value="1"/>
</dbReference>
<reference evidence="5 6" key="1">
    <citation type="submission" date="2020-07" db="EMBL/GenBank/DDBJ databases">
        <title>Endozoicomonas sp. nov., isolated from sediment.</title>
        <authorList>
            <person name="Gu T."/>
        </authorList>
    </citation>
    <scope>NUCLEOTIDE SEQUENCE [LARGE SCALE GENOMIC DNA]</scope>
    <source>
        <strain evidence="5 6">SM1973</strain>
    </source>
</reference>
<evidence type="ECO:0000256" key="2">
    <source>
        <dbReference type="ARBA" id="ARBA00022741"/>
    </source>
</evidence>
<dbReference type="InterPro" id="IPR027417">
    <property type="entry name" value="P-loop_NTPase"/>
</dbReference>
<protein>
    <submittedName>
        <fullName evidence="5">ATP-binding protein</fullName>
    </submittedName>
</protein>
<dbReference type="GO" id="GO:0005524">
    <property type="term" value="F:ATP binding"/>
    <property type="evidence" value="ECO:0007669"/>
    <property type="project" value="UniProtKB-KW"/>
</dbReference>
<sequence length="726" mass="83116">MNLSDLFQQTAIIPQQLYEWLLADVNSHEHTAEHQQMLKQHIQQLQVQLAESPQLQPLKRSFQLTGLALMILLLAVLPSVYPRYRVIYQKLHGQPEPTIDLLISMICDTEQTHHTYLSQLWDNSPLFHWRLLTVQGRGAAKLYQPLWVAHDLLQWFLARLNQLNELHQLPPEILPPEIQELLTPLKKPPWPVVDTFNRDRKTFGIHEKLTTYQTSQILVINGGQGAGKRTSAISLAKQLAQPIYELNQAVFTQYQEFHSVLIDCLRYLNLTNGILYWPNGAAYLAENKAAVPLIANWLNQAPRLLIFGELTHNPLENTAINSIALPMALTPYFNDQLTVDVFQPAVQAQLWQTFVSYQYEQHGINRVAMSEDEWLTLAHRFPSLPGHIMQLSHRVMEEDFTENQCSQNSQNDLDPDIMPENIIDRLMSLATQNQPEQLAGVATRMVSNIGLQDCFVEKGIQQQLHSIIHQFEYNLAQIREQPSTRITGLKVLLYGPPGTGKTHCAQALANELQIPLYRVDLAKIASKWIGETEKNLAAVFNQAEQQPCVLFFDEADSLFTRRTAVQDAQDKNTNLGVNYLLQRIEQFNGLLLLATNYQDNIDPAFFRRLDWVIQLNLPNVKIREKLWQYHWPKAITKINAICLKELALLFPLTGAQISNITQAVKRQLLTDKMMVNQTNPPIIDKALLAHHINIELQKQTENKAAIYQLNHWLRNGENHGNASSNC</sequence>
<comment type="caution">
    <text evidence="5">The sequence shown here is derived from an EMBL/GenBank/DDBJ whole genome shotgun (WGS) entry which is preliminary data.</text>
</comment>
<feature type="domain" description="AAA+ ATPase" evidence="4">
    <location>
        <begin position="487"/>
        <end position="619"/>
    </location>
</feature>
<keyword evidence="3 5" id="KW-0067">ATP-binding</keyword>
<evidence type="ECO:0000259" key="4">
    <source>
        <dbReference type="SMART" id="SM00382"/>
    </source>
</evidence>
<dbReference type="Pfam" id="PF22977">
    <property type="entry name" value="WHD"/>
    <property type="match status" value="1"/>
</dbReference>
<dbReference type="Proteomes" id="UP000569732">
    <property type="component" value="Unassembled WGS sequence"/>
</dbReference>
<comment type="similarity">
    <text evidence="1">Belongs to the AAA ATPase family.</text>
</comment>
<proteinExistence type="inferred from homology"/>
<dbReference type="Pfam" id="PF00004">
    <property type="entry name" value="AAA"/>
    <property type="match status" value="1"/>
</dbReference>
<evidence type="ECO:0000256" key="3">
    <source>
        <dbReference type="ARBA" id="ARBA00022840"/>
    </source>
</evidence>
<dbReference type="InterPro" id="IPR050221">
    <property type="entry name" value="26S_Proteasome_ATPase"/>
</dbReference>
<evidence type="ECO:0000256" key="1">
    <source>
        <dbReference type="ARBA" id="ARBA00006914"/>
    </source>
</evidence>
<dbReference type="RefSeq" id="WP_180569008.1">
    <property type="nucleotide sequence ID" value="NZ_JACCKB010000019.1"/>
</dbReference>
<dbReference type="InterPro" id="IPR003593">
    <property type="entry name" value="AAA+_ATPase"/>
</dbReference>
<gene>
    <name evidence="5" type="ORF">H0A36_13280</name>
</gene>